<organism evidence="1 2">
    <name type="scientific">Rhizophagus irregularis</name>
    <dbReference type="NCBI Taxonomy" id="588596"/>
    <lineage>
        <taxon>Eukaryota</taxon>
        <taxon>Fungi</taxon>
        <taxon>Fungi incertae sedis</taxon>
        <taxon>Mucoromycota</taxon>
        <taxon>Glomeromycotina</taxon>
        <taxon>Glomeromycetes</taxon>
        <taxon>Glomerales</taxon>
        <taxon>Glomeraceae</taxon>
        <taxon>Rhizophagus</taxon>
    </lineage>
</organism>
<dbReference type="Proteomes" id="UP000233469">
    <property type="component" value="Unassembled WGS sequence"/>
</dbReference>
<sequence length="132" mass="14269">MSRIESHLGLALIPTPNEPDIDLIQENTPISHIPLNIQPSAKSSSSPPINILTQPQPSSTTIAHTMLHSSSLLSPSASSFTLIFSTQKEINDLKNSRVVIESKLNQLTGYIKQFISFIGNAFLDQADSASSV</sequence>
<gene>
    <name evidence="1" type="ORF">RhiirC2_797658</name>
</gene>
<dbReference type="AlphaFoldDB" id="A0A2N1M7P0"/>
<accession>A0A2N1M7P0</accession>
<protein>
    <submittedName>
        <fullName evidence="1">Uncharacterized protein</fullName>
    </submittedName>
</protein>
<proteinExistence type="predicted"/>
<name>A0A2N1M7P0_9GLOM</name>
<reference evidence="1 2" key="1">
    <citation type="submission" date="2016-04" db="EMBL/GenBank/DDBJ databases">
        <title>Genome analyses suggest a sexual origin of heterokaryosis in a supposedly ancient asexual fungus.</title>
        <authorList>
            <person name="Ropars J."/>
            <person name="Sedzielewska K."/>
            <person name="Noel J."/>
            <person name="Charron P."/>
            <person name="Farinelli L."/>
            <person name="Marton T."/>
            <person name="Kruger M."/>
            <person name="Pelin A."/>
            <person name="Brachmann A."/>
            <person name="Corradi N."/>
        </authorList>
    </citation>
    <scope>NUCLEOTIDE SEQUENCE [LARGE SCALE GENOMIC DNA]</scope>
    <source>
        <strain evidence="1 2">C2</strain>
    </source>
</reference>
<evidence type="ECO:0000313" key="1">
    <source>
        <dbReference type="EMBL" id="PKK57654.1"/>
    </source>
</evidence>
<dbReference type="EMBL" id="LLXL01004211">
    <property type="protein sequence ID" value="PKK57654.1"/>
    <property type="molecule type" value="Genomic_DNA"/>
</dbReference>
<reference evidence="1 2" key="2">
    <citation type="submission" date="2017-10" db="EMBL/GenBank/DDBJ databases">
        <title>Extensive intraspecific genome diversity in a model arbuscular mycorrhizal fungus.</title>
        <authorList>
            <person name="Chen E.C.H."/>
            <person name="Morin E."/>
            <person name="Baudet D."/>
            <person name="Noel J."/>
            <person name="Ndikumana S."/>
            <person name="Charron P."/>
            <person name="St-Onge C."/>
            <person name="Giorgi J."/>
            <person name="Grigoriev I.V."/>
            <person name="Roux C."/>
            <person name="Martin F.M."/>
            <person name="Corradi N."/>
        </authorList>
    </citation>
    <scope>NUCLEOTIDE SEQUENCE [LARGE SCALE GENOMIC DNA]</scope>
    <source>
        <strain evidence="1 2">C2</strain>
    </source>
</reference>
<comment type="caution">
    <text evidence="1">The sequence shown here is derived from an EMBL/GenBank/DDBJ whole genome shotgun (WGS) entry which is preliminary data.</text>
</comment>
<evidence type="ECO:0000313" key="2">
    <source>
        <dbReference type="Proteomes" id="UP000233469"/>
    </source>
</evidence>
<dbReference type="VEuPathDB" id="FungiDB:FUN_016192"/>